<dbReference type="GO" id="GO:0016740">
    <property type="term" value="F:transferase activity"/>
    <property type="evidence" value="ECO:0007669"/>
    <property type="project" value="UniProtKB-KW"/>
</dbReference>
<dbReference type="Gene3D" id="2.40.440.10">
    <property type="entry name" value="L,D-transpeptidase catalytic domain-like"/>
    <property type="match status" value="1"/>
</dbReference>
<keyword evidence="4 7" id="KW-0133">Cell shape</keyword>
<proteinExistence type="inferred from homology"/>
<evidence type="ECO:0000256" key="6">
    <source>
        <dbReference type="ARBA" id="ARBA00023316"/>
    </source>
</evidence>
<dbReference type="Pfam" id="PF03734">
    <property type="entry name" value="YkuD"/>
    <property type="match status" value="1"/>
</dbReference>
<evidence type="ECO:0000256" key="5">
    <source>
        <dbReference type="ARBA" id="ARBA00022984"/>
    </source>
</evidence>
<evidence type="ECO:0000256" key="7">
    <source>
        <dbReference type="PROSITE-ProRule" id="PRU01373"/>
    </source>
</evidence>
<sequence length="328" mass="34463">MSRRQFLSGGALLGSSFILRGTGFADQVENVEDLKPGDFTWHPDRSPSGPITIVVSVPEQLVFVYRNGIRIAVSTCSTGKAGHDTPTGVFTILQKDRDHHSSLYDDASMPNTERLTWSGVALHAGGLPGYPSSHGCVHLPLRFSSLLFGITTVGTAVIIAGQHDEPVDVGDSGMVLSNVAAEEADAAAASAEPHGADAAAPTEEKSISIVISSADKRAIVLEDGETVAEGAVTIDAPDTPLGSYTYILSRTASSGGALLWHAIGYNRDSTTGETAEKTLYRIHPDADVVKAMQARMVQGAILVTTDLPLHPDSRSGKDFVVMDTAPSA</sequence>
<dbReference type="PANTHER" id="PTHR30582">
    <property type="entry name" value="L,D-TRANSPEPTIDASE"/>
    <property type="match status" value="1"/>
</dbReference>
<name>A0A840AWI4_9HYPH</name>
<feature type="domain" description="L,D-TPase catalytic" evidence="8">
    <location>
        <begin position="51"/>
        <end position="160"/>
    </location>
</feature>
<dbReference type="NCBIfam" id="NF004785">
    <property type="entry name" value="PRK06132.1-2"/>
    <property type="match status" value="1"/>
</dbReference>
<dbReference type="RefSeq" id="WP_343068119.1">
    <property type="nucleotide sequence ID" value="NZ_JACIDS010000005.1"/>
</dbReference>
<dbReference type="EMBL" id="JACIDS010000005">
    <property type="protein sequence ID" value="MBB3932755.1"/>
    <property type="molecule type" value="Genomic_DNA"/>
</dbReference>
<dbReference type="Proteomes" id="UP000553963">
    <property type="component" value="Unassembled WGS sequence"/>
</dbReference>
<comment type="pathway">
    <text evidence="1 7">Cell wall biogenesis; peptidoglycan biosynthesis.</text>
</comment>
<protein>
    <recommendedName>
        <fullName evidence="8">L,D-TPase catalytic domain-containing protein</fullName>
    </recommendedName>
</protein>
<dbReference type="InterPro" id="IPR038063">
    <property type="entry name" value="Transpep_catalytic_dom"/>
</dbReference>
<dbReference type="CDD" id="cd16913">
    <property type="entry name" value="YkuD_like"/>
    <property type="match status" value="1"/>
</dbReference>
<dbReference type="UniPathway" id="UPA00219"/>
<evidence type="ECO:0000256" key="3">
    <source>
        <dbReference type="ARBA" id="ARBA00022679"/>
    </source>
</evidence>
<dbReference type="PANTHER" id="PTHR30582:SF2">
    <property type="entry name" value="L,D-TRANSPEPTIDASE YCIB-RELATED"/>
    <property type="match status" value="1"/>
</dbReference>
<comment type="caution">
    <text evidence="9">The sequence shown here is derived from an EMBL/GenBank/DDBJ whole genome shotgun (WGS) entry which is preliminary data.</text>
</comment>
<reference evidence="9 10" key="1">
    <citation type="submission" date="2020-08" db="EMBL/GenBank/DDBJ databases">
        <title>Genomic Encyclopedia of Type Strains, Phase IV (KMG-IV): sequencing the most valuable type-strain genomes for metagenomic binning, comparative biology and taxonomic classification.</title>
        <authorList>
            <person name="Goeker M."/>
        </authorList>
    </citation>
    <scope>NUCLEOTIDE SEQUENCE [LARGE SCALE GENOMIC DNA]</scope>
    <source>
        <strain evidence="9 10">DSM 25966</strain>
    </source>
</reference>
<keyword evidence="5 7" id="KW-0573">Peptidoglycan synthesis</keyword>
<dbReference type="PROSITE" id="PS52029">
    <property type="entry name" value="LD_TPASE"/>
    <property type="match status" value="1"/>
</dbReference>
<dbReference type="SUPFAM" id="SSF141523">
    <property type="entry name" value="L,D-transpeptidase catalytic domain-like"/>
    <property type="match status" value="1"/>
</dbReference>
<dbReference type="GO" id="GO:0008360">
    <property type="term" value="P:regulation of cell shape"/>
    <property type="evidence" value="ECO:0007669"/>
    <property type="project" value="UniProtKB-UniRule"/>
</dbReference>
<dbReference type="InterPro" id="IPR016915">
    <property type="entry name" value="UCP029342"/>
</dbReference>
<dbReference type="PIRSF" id="PIRSF029342">
    <property type="entry name" value="UCP029342_ErfK/YbiS/YcfS/YnhG"/>
    <property type="match status" value="1"/>
</dbReference>
<comment type="similarity">
    <text evidence="2">Belongs to the YkuD family.</text>
</comment>
<evidence type="ECO:0000256" key="1">
    <source>
        <dbReference type="ARBA" id="ARBA00004752"/>
    </source>
</evidence>
<evidence type="ECO:0000256" key="4">
    <source>
        <dbReference type="ARBA" id="ARBA00022960"/>
    </source>
</evidence>
<dbReference type="AlphaFoldDB" id="A0A840AWI4"/>
<evidence type="ECO:0000313" key="10">
    <source>
        <dbReference type="Proteomes" id="UP000553963"/>
    </source>
</evidence>
<feature type="active site" description="Proton donor/acceptor" evidence="7">
    <location>
        <position position="123"/>
    </location>
</feature>
<dbReference type="InterPro" id="IPR005490">
    <property type="entry name" value="LD_TPept_cat_dom"/>
</dbReference>
<dbReference type="GO" id="GO:0071555">
    <property type="term" value="P:cell wall organization"/>
    <property type="evidence" value="ECO:0007669"/>
    <property type="project" value="UniProtKB-UniRule"/>
</dbReference>
<keyword evidence="6 7" id="KW-0961">Cell wall biogenesis/degradation</keyword>
<accession>A0A840AWI4</accession>
<dbReference type="InterPro" id="IPR050979">
    <property type="entry name" value="LD-transpeptidase"/>
</dbReference>
<gene>
    <name evidence="9" type="ORF">GGR25_003819</name>
</gene>
<evidence type="ECO:0000259" key="8">
    <source>
        <dbReference type="PROSITE" id="PS52029"/>
    </source>
</evidence>
<organism evidence="9 10">
    <name type="scientific">Kaistia hirudinis</name>
    <dbReference type="NCBI Taxonomy" id="1293440"/>
    <lineage>
        <taxon>Bacteria</taxon>
        <taxon>Pseudomonadati</taxon>
        <taxon>Pseudomonadota</taxon>
        <taxon>Alphaproteobacteria</taxon>
        <taxon>Hyphomicrobiales</taxon>
        <taxon>Kaistiaceae</taxon>
        <taxon>Kaistia</taxon>
    </lineage>
</organism>
<dbReference type="GO" id="GO:0005576">
    <property type="term" value="C:extracellular region"/>
    <property type="evidence" value="ECO:0007669"/>
    <property type="project" value="TreeGrafter"/>
</dbReference>
<dbReference type="GO" id="GO:0071972">
    <property type="term" value="F:peptidoglycan L,D-transpeptidase activity"/>
    <property type="evidence" value="ECO:0007669"/>
    <property type="project" value="TreeGrafter"/>
</dbReference>
<evidence type="ECO:0000313" key="9">
    <source>
        <dbReference type="EMBL" id="MBB3932755.1"/>
    </source>
</evidence>
<dbReference type="GO" id="GO:0018104">
    <property type="term" value="P:peptidoglycan-protein cross-linking"/>
    <property type="evidence" value="ECO:0007669"/>
    <property type="project" value="TreeGrafter"/>
</dbReference>
<feature type="active site" description="Nucleophile" evidence="7">
    <location>
        <position position="136"/>
    </location>
</feature>
<keyword evidence="10" id="KW-1185">Reference proteome</keyword>
<evidence type="ECO:0000256" key="2">
    <source>
        <dbReference type="ARBA" id="ARBA00005992"/>
    </source>
</evidence>
<keyword evidence="3" id="KW-0808">Transferase</keyword>